<feature type="region of interest" description="Disordered" evidence="1">
    <location>
        <begin position="301"/>
        <end position="334"/>
    </location>
</feature>
<evidence type="ECO:0000256" key="1">
    <source>
        <dbReference type="SAM" id="MobiDB-lite"/>
    </source>
</evidence>
<sequence length="737" mass="82245">MEQRKLNLNAPLLSVRRFSNIATTSDGAKTKILENSRFNRRHTLPLYKPDASLDQVTEPVAVPFHWEQIPGKAKDDSLETLKLPEEVSVAPMVPPTKSLDIGTHHKGKRESTAPNKEASVTPGISHRKLMDAVKHHDEKPEPMVPKDVSVSQRNPPGRELDLVKHHNETKPRDQSVSMRKIKAYSSDDRVNKLSFSGKGANEKAGLDSNDDDDVYSDALETLSPKDSISMNCSATVQSGFDFPPVKPPGTFSTDQQTRDFMMSRFLPAAKAMAMEPAHHASRKQPIAVESSRQITKVVNEYRTPPPNKSQSSTIPHYDQDIEEKESEDECDGYENSGHISTQACGWFPRLCFKNSVGFLNPIPGLKLRTQVSMSSTIDVEKLNRATYTRSYSQTVKKHFKDAANKLKQDSGGQSPKLLEVENKLSCASNRFIYASDRQTVSRTSPFKRSTGTSPFRRAGCASPHRNEVPQSSFRGREFPGIPKEAEDLRARRLNMYKGISKSQELSSYYGSRRGSRPASPIVEKTLYVDTIHKTGILFPDSRSSSFNEYVDPAKRDFKAPLKSREIKEAAAEKSSFQDAECLNFLEGESKLDKKVFGSADADSASLSDKANMMEEQSKALVCISATSDGNVNSYGEQISIEDDKGKVKNSTVHTPLPPILPKTPSESWLQRTLPSISSQNPLSHSYRGTSFQSKWQDPKMSSTNTKWETIVKSSYLRQDHVRYSEELIPHASEHSKS</sequence>
<name>A0A835JJN0_9ROSI</name>
<dbReference type="Pfam" id="PF05097">
    <property type="entry name" value="DUF688"/>
    <property type="match status" value="1"/>
</dbReference>
<keyword evidence="3" id="KW-1185">Reference proteome</keyword>
<feature type="compositionally biased region" description="Polar residues" evidence="1">
    <location>
        <begin position="442"/>
        <end position="453"/>
    </location>
</feature>
<reference evidence="2 3" key="1">
    <citation type="submission" date="2020-10" db="EMBL/GenBank/DDBJ databases">
        <title>Plant Genome Project.</title>
        <authorList>
            <person name="Zhang R.-G."/>
        </authorList>
    </citation>
    <scope>NUCLEOTIDE SEQUENCE [LARGE SCALE GENOMIC DNA]</scope>
    <source>
        <strain evidence="2">FAFU-HL-1</strain>
        <tissue evidence="2">Leaf</tissue>
    </source>
</reference>
<dbReference type="Proteomes" id="UP000657918">
    <property type="component" value="Chromosome 11"/>
</dbReference>
<dbReference type="EMBL" id="JADGMS010000011">
    <property type="protein sequence ID" value="KAF9672452.1"/>
    <property type="molecule type" value="Genomic_DNA"/>
</dbReference>
<dbReference type="InterPro" id="IPR007789">
    <property type="entry name" value="DUF688"/>
</dbReference>
<comment type="caution">
    <text evidence="2">The sequence shown here is derived from an EMBL/GenBank/DDBJ whole genome shotgun (WGS) entry which is preliminary data.</text>
</comment>
<gene>
    <name evidence="2" type="ORF">SADUNF_Sadunf11G0043200</name>
</gene>
<dbReference type="PANTHER" id="PTHR33671">
    <property type="entry name" value="N-METHYLTRANSFERASE, PUTATIVE (DUF688)-RELATED"/>
    <property type="match status" value="1"/>
</dbReference>
<dbReference type="PANTHER" id="PTHR33671:SF3">
    <property type="entry name" value="F28N24.8 PROTEIN"/>
    <property type="match status" value="1"/>
</dbReference>
<organism evidence="2 3">
    <name type="scientific">Salix dunnii</name>
    <dbReference type="NCBI Taxonomy" id="1413687"/>
    <lineage>
        <taxon>Eukaryota</taxon>
        <taxon>Viridiplantae</taxon>
        <taxon>Streptophyta</taxon>
        <taxon>Embryophyta</taxon>
        <taxon>Tracheophyta</taxon>
        <taxon>Spermatophyta</taxon>
        <taxon>Magnoliopsida</taxon>
        <taxon>eudicotyledons</taxon>
        <taxon>Gunneridae</taxon>
        <taxon>Pentapetalae</taxon>
        <taxon>rosids</taxon>
        <taxon>fabids</taxon>
        <taxon>Malpighiales</taxon>
        <taxon>Salicaceae</taxon>
        <taxon>Saliceae</taxon>
        <taxon>Salix</taxon>
    </lineage>
</organism>
<feature type="region of interest" description="Disordered" evidence="1">
    <location>
        <begin position="679"/>
        <end position="703"/>
    </location>
</feature>
<dbReference type="AlphaFoldDB" id="A0A835JJN0"/>
<feature type="compositionally biased region" description="Basic and acidic residues" evidence="1">
    <location>
        <begin position="156"/>
        <end position="173"/>
    </location>
</feature>
<evidence type="ECO:0008006" key="4">
    <source>
        <dbReference type="Google" id="ProtNLM"/>
    </source>
</evidence>
<accession>A0A835JJN0</accession>
<evidence type="ECO:0000313" key="2">
    <source>
        <dbReference type="EMBL" id="KAF9672452.1"/>
    </source>
</evidence>
<feature type="region of interest" description="Disordered" evidence="1">
    <location>
        <begin position="442"/>
        <end position="479"/>
    </location>
</feature>
<feature type="compositionally biased region" description="Acidic residues" evidence="1">
    <location>
        <begin position="320"/>
        <end position="332"/>
    </location>
</feature>
<feature type="region of interest" description="Disordered" evidence="1">
    <location>
        <begin position="92"/>
        <end position="212"/>
    </location>
</feature>
<proteinExistence type="predicted"/>
<protein>
    <recommendedName>
        <fullName evidence="4">DUF688 domain-containing protein</fullName>
    </recommendedName>
</protein>
<evidence type="ECO:0000313" key="3">
    <source>
        <dbReference type="Proteomes" id="UP000657918"/>
    </source>
</evidence>
<feature type="compositionally biased region" description="Basic and acidic residues" evidence="1">
    <location>
        <begin position="128"/>
        <end position="141"/>
    </location>
</feature>
<dbReference type="OrthoDB" id="677721at2759"/>